<proteinExistence type="predicted"/>
<feature type="region of interest" description="Disordered" evidence="1">
    <location>
        <begin position="1"/>
        <end position="24"/>
    </location>
</feature>
<protein>
    <submittedName>
        <fullName evidence="2">Uncharacterized protein</fullName>
    </submittedName>
</protein>
<reference evidence="2 3" key="1">
    <citation type="journal article" name="Front. Microbiol.">
        <title>Sugar Metabolism of the First Thermophilic Planctomycete Thermogutta terrifontis: Comparative Genomic and Transcriptomic Approaches.</title>
        <authorList>
            <person name="Elcheninov A.G."/>
            <person name="Menzel P."/>
            <person name="Gudbergsdottir S.R."/>
            <person name="Slesarev A.I."/>
            <person name="Kadnikov V.V."/>
            <person name="Krogh A."/>
            <person name="Bonch-Osmolovskaya E.A."/>
            <person name="Peng X."/>
            <person name="Kublanov I.V."/>
        </authorList>
    </citation>
    <scope>NUCLEOTIDE SEQUENCE [LARGE SCALE GENOMIC DNA]</scope>
    <source>
        <strain evidence="2 3">R1</strain>
    </source>
</reference>
<accession>A0A286RH58</accession>
<evidence type="ECO:0000313" key="2">
    <source>
        <dbReference type="EMBL" id="ASV75301.1"/>
    </source>
</evidence>
<keyword evidence="3" id="KW-1185">Reference proteome</keyword>
<dbReference type="KEGG" id="ttf:THTE_2699"/>
<evidence type="ECO:0000313" key="3">
    <source>
        <dbReference type="Proteomes" id="UP000215086"/>
    </source>
</evidence>
<organism evidence="2 3">
    <name type="scientific">Thermogutta terrifontis</name>
    <dbReference type="NCBI Taxonomy" id="1331910"/>
    <lineage>
        <taxon>Bacteria</taxon>
        <taxon>Pseudomonadati</taxon>
        <taxon>Planctomycetota</taxon>
        <taxon>Planctomycetia</taxon>
        <taxon>Pirellulales</taxon>
        <taxon>Thermoguttaceae</taxon>
        <taxon>Thermogutta</taxon>
    </lineage>
</organism>
<name>A0A286RH58_9BACT</name>
<dbReference type="Proteomes" id="UP000215086">
    <property type="component" value="Chromosome"/>
</dbReference>
<feature type="compositionally biased region" description="Basic and acidic residues" evidence="1">
    <location>
        <begin position="1"/>
        <end position="10"/>
    </location>
</feature>
<gene>
    <name evidence="2" type="ORF">THTE_2699</name>
</gene>
<sequence>MGGNQKEARFRPVGPDSYPGIQNTVPVVSTRQRWILRSHLAGTMNAPPRKSHHGTGL</sequence>
<dbReference type="AlphaFoldDB" id="A0A286RH58"/>
<evidence type="ECO:0000256" key="1">
    <source>
        <dbReference type="SAM" id="MobiDB-lite"/>
    </source>
</evidence>
<dbReference type="EMBL" id="CP018477">
    <property type="protein sequence ID" value="ASV75301.1"/>
    <property type="molecule type" value="Genomic_DNA"/>
</dbReference>